<dbReference type="Proteomes" id="UP001589576">
    <property type="component" value="Unassembled WGS sequence"/>
</dbReference>
<gene>
    <name evidence="1" type="ORF">ACFFUU_01030</name>
</gene>
<reference evidence="1 2" key="1">
    <citation type="submission" date="2024-09" db="EMBL/GenBank/DDBJ databases">
        <authorList>
            <person name="Sun Q."/>
            <person name="Mori K."/>
        </authorList>
    </citation>
    <scope>NUCLEOTIDE SEQUENCE [LARGE SCALE GENOMIC DNA]</scope>
    <source>
        <strain evidence="1 2">CECT 8460</strain>
    </source>
</reference>
<evidence type="ECO:0000313" key="2">
    <source>
        <dbReference type="Proteomes" id="UP001589576"/>
    </source>
</evidence>
<dbReference type="SUPFAM" id="SSF53756">
    <property type="entry name" value="UDP-Glycosyltransferase/glycogen phosphorylase"/>
    <property type="match status" value="1"/>
</dbReference>
<accession>A0ABV5GAM3</accession>
<protein>
    <recommendedName>
        <fullName evidence="3">Glycosyltransferase WbuB</fullName>
    </recommendedName>
</protein>
<name>A0ABV5GAM3_9FLAO</name>
<dbReference type="EMBL" id="JBHMFB010000003">
    <property type="protein sequence ID" value="MFB9088178.1"/>
    <property type="molecule type" value="Genomic_DNA"/>
</dbReference>
<organism evidence="1 2">
    <name type="scientific">Flavobacterium paronense</name>
    <dbReference type="NCBI Taxonomy" id="1392775"/>
    <lineage>
        <taxon>Bacteria</taxon>
        <taxon>Pseudomonadati</taxon>
        <taxon>Bacteroidota</taxon>
        <taxon>Flavobacteriia</taxon>
        <taxon>Flavobacteriales</taxon>
        <taxon>Flavobacteriaceae</taxon>
        <taxon>Flavobacterium</taxon>
    </lineage>
</organism>
<evidence type="ECO:0000313" key="1">
    <source>
        <dbReference type="EMBL" id="MFB9088178.1"/>
    </source>
</evidence>
<keyword evidence="2" id="KW-1185">Reference proteome</keyword>
<dbReference type="Gene3D" id="3.40.50.2000">
    <property type="entry name" value="Glycogen Phosphorylase B"/>
    <property type="match status" value="2"/>
</dbReference>
<evidence type="ECO:0008006" key="3">
    <source>
        <dbReference type="Google" id="ProtNLM"/>
    </source>
</evidence>
<sequence length="401" mass="45980">MKETNYKLLLVSVFGRINSASNDRINSLHDYLTLDRKVVTTDFSHRDKEYRATSSHRNVDFLHVLPYKKNFSIARILSHWSFALRLFFYLLKYGKQYNFLYCAIPTPSSSFVCGVYKTFFNKKIIFIVDVIDIWPEGLIPLNKNYAVLSPVLYLWKLLSIYSYKKADIILAATDSYMKQASRFNSKARTICIPLGIDHDNIRSLTALSKIENQKASNELWLCYAGNLGASYDFDAVIEAVSSVLATSGHYKIKFIIIGGGDKEAELKQKLAVTSIDYLITGNIEYSDYLKFLSFCDIGFNVYVENSEVIQSYKFNDYVVSGLYILNSLKGETADLITNYGIGRNLISSNKELYFSLQETIDNWKVLSQTIDINCERLINDVLDKKKIYPKLEQLLLDLVKL</sequence>
<dbReference type="RefSeq" id="WP_290284787.1">
    <property type="nucleotide sequence ID" value="NZ_JAUFQN010000019.1"/>
</dbReference>
<proteinExistence type="predicted"/>
<comment type="caution">
    <text evidence="1">The sequence shown here is derived from an EMBL/GenBank/DDBJ whole genome shotgun (WGS) entry which is preliminary data.</text>
</comment>